<feature type="region of interest" description="Disordered" evidence="1">
    <location>
        <begin position="1"/>
        <end position="680"/>
    </location>
</feature>
<feature type="compositionally biased region" description="Polar residues" evidence="1">
    <location>
        <begin position="369"/>
        <end position="385"/>
    </location>
</feature>
<feature type="compositionally biased region" description="Polar residues" evidence="1">
    <location>
        <begin position="3451"/>
        <end position="3462"/>
    </location>
</feature>
<feature type="compositionally biased region" description="Basic and acidic residues" evidence="1">
    <location>
        <begin position="3791"/>
        <end position="3802"/>
    </location>
</feature>
<evidence type="ECO:0000256" key="1">
    <source>
        <dbReference type="SAM" id="MobiDB-lite"/>
    </source>
</evidence>
<feature type="compositionally biased region" description="Low complexity" evidence="1">
    <location>
        <begin position="2802"/>
        <end position="2816"/>
    </location>
</feature>
<dbReference type="EMBL" id="CP110425">
    <property type="protein sequence ID" value="WAQ84859.1"/>
    <property type="molecule type" value="Genomic_DNA"/>
</dbReference>
<feature type="compositionally biased region" description="Polar residues" evidence="1">
    <location>
        <begin position="1407"/>
        <end position="1419"/>
    </location>
</feature>
<feature type="compositionally biased region" description="Acidic residues" evidence="1">
    <location>
        <begin position="2902"/>
        <end position="2926"/>
    </location>
</feature>
<feature type="compositionally biased region" description="Basic and acidic residues" evidence="1">
    <location>
        <begin position="2009"/>
        <end position="2018"/>
    </location>
</feature>
<feature type="compositionally biased region" description="Basic and acidic residues" evidence="1">
    <location>
        <begin position="3730"/>
        <end position="3741"/>
    </location>
</feature>
<feature type="compositionally biased region" description="Polar residues" evidence="1">
    <location>
        <begin position="3299"/>
        <end position="3308"/>
    </location>
</feature>
<feature type="compositionally biased region" description="Basic and acidic residues" evidence="1">
    <location>
        <begin position="336"/>
        <end position="346"/>
    </location>
</feature>
<feature type="compositionally biased region" description="Basic and acidic residues" evidence="1">
    <location>
        <begin position="3559"/>
        <end position="3570"/>
    </location>
</feature>
<feature type="compositionally biased region" description="Polar residues" evidence="1">
    <location>
        <begin position="1432"/>
        <end position="1441"/>
    </location>
</feature>
<keyword evidence="3" id="KW-1185">Reference proteome</keyword>
<feature type="compositionally biased region" description="Polar residues" evidence="1">
    <location>
        <begin position="4107"/>
        <end position="4122"/>
    </location>
</feature>
<feature type="compositionally biased region" description="Basic and acidic residues" evidence="1">
    <location>
        <begin position="1187"/>
        <end position="1202"/>
    </location>
</feature>
<sequence>MSGSQSTRPDRQGESPRPATAALKAEQSPTRFDRSGMPFLDPEQALPKRLPPGEPAAARFGNNGEQPQNIVAHPKAPGFTDTQTSSATSEQVSHHAPSHQFIPEQPLDQPNSLAAHLSDPRGARDSEPSLADRRTLTGQSPFDNPSRYSQIPSPHPLPSRTYPVRSDPIEPSLGAAENQHHLSDRPISINPNANRYDAIHDRQESDADSAVSSDPEHDVTKADFVADRHQSDLLEQSFGDDISTDAVPLPGTGSIAAGHSSDEENQLGPAGLQFSRPEDEDSHAERRLFDDQDHPAPPAVQAEKAHQEQDQSAEASFTPPTNPSLVPAEENQSSEDGPRFHYDHPGRSSLPEDISASTVESEQLHGQPDQLSQASSEIGNRSTQQAEDDLPRGEKPTSVLPSPTQVQASSESDLSTHFTSDHRASSNLPPSPEISYSNVSSPESSQGRQSPDSRDSQVEDQFSSSPRVQHQPSDTSFAGNAPTPRVISHESSPADSSHRRQSLSSSSRDSQIENQFPNPSRVQHPPSDTSLVDNAPTPRVVSPGPPESSSAHPRFYHFPPYSSLDSEPRQDITNPDREEDMSRGYRSEESVKFEHSSQDIMNPDREKQLSQGYPSEESAEYEYDDYHPSNPSASEGKPKRKFYFNPESAGSRDAYPNEATVATGIGSSTQEYLGPGETDSRPVSIVAEQLPIAGPALEAHANDDSLFTKPYGLSDDISEPSSSADISIESPVSTIHQGQQQRNYITEQPSSPGSQHPIALHSNLPAMQQLDDSDNSPACLGAEEASKDNEELFDLSMTGHPRTDASQSPHDDLPKVAEPLGREPPTSPNVIATAEKEDPPEVSLFAGSISTMSSKPYLKSPSDDRAVDSDAVNSPRSDYISESEQQAAETSHDEPAYDYEDNSHDQDDFEMDHVLDEDEFMPPSHSSHPYNMDDAEPSFSDEDADCSYTGDVPTTHLSTITELSESAPDTRHSRELPRSPLRQDWSSPRSSAFQHGSQVDDRSFSRSETSFAQPLGSIGSGSLAGHVLTADGEQSLSPQVDHLNRSQESSSELFEKGNSPLHRTFQDFASASRHYSEEVPIPEDSASSIYPENVGQGDSLGSSQLHQASSVVEEPRSTADRSISNSSVLPADLTDSAHASEHQLFPAQSELQAEADLPTDDSIDYSSSVDSPPPQESAIINEPVPTETERVEHPSIDRKDAIEPAAVSEGSAGEPEEQGSVIQAAEEFSHSDELQSSPQSHSAKLASSGATEEMVETISNSAQGSILEEQLSPAELQSTSGNDVRPLEILHGKDTGSTVDSSVEDESSPSVIDAALPVEKVHHLDQAEDVASDDHLSEHAAHQETRPAIDSSAEDTLFQPPIDSHRPAEERGHVDQVEEAGEESTATETQILQEESSLEYLDGYLDDTSSSVQNHTAVESLTEPMSHAAAQSAVSETSNEAPSPDISVQPETSFTESPATVPSATDLNSPTIDHESHGPVEESRTPSESVSPSSASQTPSSAHHPADNALTEAVDEVGSSQRDDSSHLQGTRPDATDNDGSSPQQILSQEGLADAQVSPQDAPLPDSVASLAQPEKVAQEEAESTPTIETPHSDVPPVDVSEVIHPSEAEVSPQDTPLPESAASLGEHEEVQQEEVETTSHAESSVSPVDDIDAIHTSGAHSSPREIPLPDPVASLAEPEKFDQPADETSLITSTSESGVPPVEVGDSMHPSEAQSSLQAIPLDDSAPSLVEHEEVGQRELDLAPTVQMTEPNCSSADHTDAIQAPDGPSSPQGMRLDASAASLAEPEKVGQEEVESSPTVQTTEPAVPPVENTDVMQESDARAAVQDSISAPDPTEAEHPLNDTAEETLSLSSERAGEPVAVGAPGLAESERLDDHPAEREREGPSEPAAPTDVEISQVPPEVVSDSHQSADEPSSSPGTLQLLSDSQNEADPQLTSSDVKAETGEFSSDRTEESPVKNELSASDDAFEGIPLPLGTDDHPQEDSREGAGSAVDSQEASPFPIIIKSIGEEPEHADQAEEAVEAMAETRFDEPIDEEHPADQVAEEKPLAVAETPLPPNDLDPEKEPPNFAGTEDSQAPAASDPELSPEPASLVPESKTTDPAEETIVEDELSPSKVVPSEETHSKVDSLVEDGSVPSIAAALPVENPLNPGQAEDVGNDAHLLEEAHREETRSTADSSAEDSPSPIVIDRPAEEPANIDQAAEAVESPTAAEAGASQEELSLEHVDGDPDQASSSVQNLGEGKSQVVEDEPIAGAHIADHAAEVEQSPAPTENLESGQLAQPDEAVHPGEVAALDSGHSVDAVSSPQVGSSETKAEAESPAAAQPAASETSNEASSLDTSALPEASPVENPAAEPTGADFNSPVLHPEAHRQTEESRIPAQPGSPSSATRTPSPAHHEVDDTLTEGVDEIGPPQQDDPSHLQETQSNVNDNSDDSSLGRISSKDDLAGSAQASASHIPLPESVASAVEPEKVEQEEAGSTEAMETSEADVLPADGSDAIQASEDEVPPQGTPPADSPANPVEPEAQEESARTEQPAESDVTPVEASEATQPSEAVEPPQETPLADNAANSAEPEEVSVEPEEVAQEQVEPTPTLQTTESDASEAAPATEDEISPQDTPLADPAANPVEPEGQEESTRTEQPAQSDVAPVEASDATPEAVEAPQEVPLADTAANSVEPDEVSVEPEQVAREQVDPTPTVQATDSDASEAAPATEDEMSPQDTLLADPAANPAEPEGQEESTRAEQTVQSDVAPVEAPEATQSSEAVETPQKIPLTDTAANPVEPEEVSVEPEEVSIEPEEVSVQPEEVAQEQVEPTPTVQTTESDASEAAPATEDEISPQDTPLANPAANPVEPEGQEESIWVEQPAQSDVAPVEASEATPEAVEAPQEIPLADTAANPVEPEEVSVEPEEVSVEPEEVSVEPEEVSVQPEEVAQEQVEPTPTVQTTESDASEAAPATEDEISPQDTPLANPAANPVEPEGQEESTRAEQPAQSDVAPVEASEATPEAAEAPQEIPLADTAANPVESEEVPVEPEEVSVEQEEVAQEQVESTPTVQTTDPNASEATPATEDEISPQDTPLADPAANPVEPEGQEESTRAEQPAQSDVAPIEAPEATPSPDAAETPQEIPLADTAAPIAEPEEVAQEPVEPTTTVQTTDSAASEATPAAEDAETPQEIPLADTAANLIEHEKVAQEQVEPTPTVRTSEPDASEATTATEDEMSPQDTPPADSAANPAEPEAQEELARTEQPAESDVAHVEPPEATQSSEAVEPPQEVPLADTAANLVEPEEVAQEQVESTPTMQTPESDASEAIFATEDEMSPQDTSLANPAANPVEPEGQEESTRAEQPAESDVPPVEAPEATQSSEAVETPQEVPLADTAANLVQPEEVAQEQVESTPTKQTTDSDVPPADVSDAMQASEAQLLPPEIPLTDPVANPAETEKVGDEQVEQTPALQTTQSDGAPADIADATQPSEAPVVQETVSASDPSAAQSDLETQVEPPIDDAAEKPTPLGSERLSEPTVLTEQVAVETEGLDDRAIEQEVEAAVPTDAKTSEAPSDRIGDNHETAAEPSSSPTTFEAPSPSQNEDDTQLASSDARAETADSTSHRAEELVLENELVASNAAPSDELQLPLQTEDRPEEEAREKACPAVEDHDVANSSPSPVIAEPLNEEPNHAGQAADAAEATAVTETRLDESIDDVQHGDQADEDKSPAMLEAALSPDATHSPSELHPDKAEHPQELAASELKLAVESELSPEPASRLPEVKTTSDRAEELVVESSEELQPGLGTDDHPQDLDRDGASSTEESTPVEASPSSVIVTNDSEDPNHAAEVNEAVEAPVITETALEHPIDGAQPVDEANEEKSPAVIETPLPPDASESKSEIPNFDEAGRLQELAASESNPAVEPELSPEPTCLVSEKESHTAADEAINTDPATSNAQETSARHVTREFESTRTNPVEELTGTAGNNLLKTALVNAAVETKPQLALKNVSKSYLPAFLNSPPPSSTSVPKAPVDPAANEKVWPASPSVSNIQREIILPARMKRMSAISTSSTRTLFMKDLATFAFSSPQSSTPEPVLDNKTPTTGPVDPTPAPPPPPPPPRVSKPQQMTSSLSTRTKSITSRHKLIKPYPSLKRTRAADSPDHRSRRTSYRSFTFRNKSILPMPDGTKGPNRARSIKLGEFGMVPKSHKKRSTRSEQNNDLTDAFAIIDISDAMTYSPRADRYVNPTLSRRLSTSVKDILQKRHQRSDPMIRSPLDDVHLAEDFHFDVERQLANLPESPSEDEFQAVEIETAGPSVERENHNRLIGHNARRSVDSKKSSKEGAVGDDPKGKKHRRVKSKLAEATISITEKIIRN</sequence>
<feature type="compositionally biased region" description="Basic and acidic residues" evidence="1">
    <location>
        <begin position="2163"/>
        <end position="2175"/>
    </location>
</feature>
<feature type="compositionally biased region" description="Polar residues" evidence="1">
    <location>
        <begin position="459"/>
        <end position="478"/>
    </location>
</feature>
<feature type="compositionally biased region" description="Polar residues" evidence="1">
    <location>
        <begin position="1747"/>
        <end position="1757"/>
    </location>
</feature>
<dbReference type="Proteomes" id="UP001164743">
    <property type="component" value="Chromosome 5A"/>
</dbReference>
<feature type="compositionally biased region" description="Basic and acidic residues" evidence="1">
    <location>
        <begin position="2369"/>
        <end position="2379"/>
    </location>
</feature>
<feature type="compositionally biased region" description="Polar residues" evidence="1">
    <location>
        <begin position="3053"/>
        <end position="3067"/>
    </location>
</feature>
<feature type="compositionally biased region" description="Basic and acidic residues" evidence="1">
    <location>
        <begin position="1327"/>
        <end position="1347"/>
    </location>
</feature>
<feature type="compositionally biased region" description="Polar residues" evidence="1">
    <location>
        <begin position="136"/>
        <end position="152"/>
    </location>
</feature>
<feature type="compositionally biased region" description="Polar residues" evidence="1">
    <location>
        <begin position="2270"/>
        <end position="2281"/>
    </location>
</feature>
<feature type="compositionally biased region" description="Basic and acidic residues" evidence="1">
    <location>
        <begin position="890"/>
        <end position="914"/>
    </location>
</feature>
<feature type="compositionally biased region" description="Polar residues" evidence="1">
    <location>
        <begin position="871"/>
        <end position="889"/>
    </location>
</feature>
<feature type="compositionally biased region" description="Polar residues" evidence="1">
    <location>
        <begin position="434"/>
        <end position="450"/>
    </location>
</feature>
<feature type="compositionally biased region" description="Low complexity" evidence="1">
    <location>
        <begin position="3386"/>
        <end position="3397"/>
    </location>
</feature>
<feature type="compositionally biased region" description="Basic and acidic residues" evidence="1">
    <location>
        <begin position="968"/>
        <end position="977"/>
    </location>
</feature>
<feature type="compositionally biased region" description="Low complexity" evidence="1">
    <location>
        <begin position="2320"/>
        <end position="2333"/>
    </location>
</feature>
<feature type="compositionally biased region" description="Polar residues" evidence="1">
    <location>
        <begin position="3398"/>
        <end position="3407"/>
    </location>
</feature>
<feature type="compositionally biased region" description="Basic and acidic residues" evidence="1">
    <location>
        <begin position="566"/>
        <end position="608"/>
    </location>
</feature>
<feature type="compositionally biased region" description="Basic and acidic residues" evidence="1">
    <location>
        <begin position="3637"/>
        <end position="3658"/>
    </location>
</feature>
<feature type="compositionally biased region" description="Acidic residues" evidence="1">
    <location>
        <begin position="933"/>
        <end position="945"/>
    </location>
</feature>
<feature type="compositionally biased region" description="Polar residues" evidence="1">
    <location>
        <begin position="1907"/>
        <end position="1940"/>
    </location>
</feature>
<protein>
    <submittedName>
        <fullName evidence="2">Uncharacterized protein</fullName>
    </submittedName>
</protein>
<feature type="compositionally biased region" description="Basic and acidic residues" evidence="1">
    <location>
        <begin position="3693"/>
        <end position="3713"/>
    </location>
</feature>
<feature type="region of interest" description="Disordered" evidence="1">
    <location>
        <begin position="706"/>
        <end position="1309"/>
    </location>
</feature>
<feature type="compositionally biased region" description="Polar residues" evidence="1">
    <location>
        <begin position="3482"/>
        <end position="3497"/>
    </location>
</feature>
<feature type="compositionally biased region" description="Polar residues" evidence="1">
    <location>
        <begin position="3934"/>
        <end position="3943"/>
    </location>
</feature>
<feature type="compositionally biased region" description="Polar residues" evidence="1">
    <location>
        <begin position="1099"/>
        <end position="1110"/>
    </location>
</feature>
<proteinExistence type="predicted"/>
<organism evidence="2 3">
    <name type="scientific">Puccinia triticina</name>
    <dbReference type="NCBI Taxonomy" id="208348"/>
    <lineage>
        <taxon>Eukaryota</taxon>
        <taxon>Fungi</taxon>
        <taxon>Dikarya</taxon>
        <taxon>Basidiomycota</taxon>
        <taxon>Pucciniomycotina</taxon>
        <taxon>Pucciniomycetes</taxon>
        <taxon>Pucciniales</taxon>
        <taxon>Pucciniaceae</taxon>
        <taxon>Puccinia</taxon>
    </lineage>
</organism>
<feature type="compositionally biased region" description="Low complexity" evidence="1">
    <location>
        <begin position="1486"/>
        <end position="1503"/>
    </location>
</feature>
<feature type="compositionally biased region" description="Polar residues" evidence="1">
    <location>
        <begin position="1538"/>
        <end position="1548"/>
    </location>
</feature>
<feature type="compositionally biased region" description="Basic and acidic residues" evidence="1">
    <location>
        <begin position="3599"/>
        <end position="3613"/>
    </location>
</feature>
<feature type="compositionally biased region" description="Polar residues" evidence="1">
    <location>
        <begin position="310"/>
        <end position="319"/>
    </location>
</feature>
<feature type="compositionally biased region" description="Basic and acidic residues" evidence="1">
    <location>
        <begin position="4314"/>
        <end position="4323"/>
    </location>
</feature>
<evidence type="ECO:0000313" key="2">
    <source>
        <dbReference type="EMBL" id="WAQ84859.1"/>
    </source>
</evidence>
<feature type="region of interest" description="Disordered" evidence="1">
    <location>
        <begin position="1327"/>
        <end position="3828"/>
    </location>
</feature>
<feature type="compositionally biased region" description="Polar residues" evidence="1">
    <location>
        <begin position="2696"/>
        <end position="2705"/>
    </location>
</feature>
<feature type="compositionally biased region" description="Basic and acidic residues" evidence="1">
    <location>
        <begin position="3765"/>
        <end position="3776"/>
    </location>
</feature>
<feature type="compositionally biased region" description="Basic and acidic residues" evidence="1">
    <location>
        <begin position="1870"/>
        <end position="1886"/>
    </location>
</feature>
<feature type="compositionally biased region" description="Acidic residues" evidence="1">
    <location>
        <begin position="2574"/>
        <end position="2586"/>
    </location>
</feature>
<feature type="compositionally biased region" description="Pro residues" evidence="1">
    <location>
        <begin position="4091"/>
        <end position="4105"/>
    </location>
</feature>
<evidence type="ECO:0000313" key="3">
    <source>
        <dbReference type="Proteomes" id="UP001164743"/>
    </source>
</evidence>
<feature type="compositionally biased region" description="Low complexity" evidence="1">
    <location>
        <begin position="3146"/>
        <end position="3169"/>
    </location>
</feature>
<feature type="compositionally biased region" description="Basic and acidic residues" evidence="1">
    <location>
        <begin position="118"/>
        <end position="135"/>
    </location>
</feature>
<feature type="compositionally biased region" description="Low complexity" evidence="1">
    <location>
        <begin position="2385"/>
        <end position="2396"/>
    </location>
</feature>
<feature type="compositionally biased region" description="Polar residues" evidence="1">
    <location>
        <begin position="3572"/>
        <end position="3587"/>
    </location>
</feature>
<feature type="compositionally biased region" description="Basic and acidic residues" evidence="1">
    <location>
        <begin position="2120"/>
        <end position="2130"/>
    </location>
</feature>
<feature type="compositionally biased region" description="Basic and acidic residues" evidence="1">
    <location>
        <begin position="1285"/>
        <end position="1294"/>
    </location>
</feature>
<feature type="compositionally biased region" description="Basic and acidic residues" evidence="1">
    <location>
        <begin position="214"/>
        <end position="232"/>
    </location>
</feature>
<feature type="compositionally biased region" description="Polar residues" evidence="1">
    <location>
        <begin position="512"/>
        <end position="532"/>
    </location>
</feature>
<dbReference type="RefSeq" id="XP_053020414.1">
    <property type="nucleotide sequence ID" value="XM_053169193.1"/>
</dbReference>
<feature type="compositionally biased region" description="Low complexity" evidence="1">
    <location>
        <begin position="2927"/>
        <end position="2941"/>
    </location>
</feature>
<feature type="region of interest" description="Disordered" evidence="1">
    <location>
        <begin position="3853"/>
        <end position="3956"/>
    </location>
</feature>
<accession>A0ABY7CIB4</accession>
<feature type="compositionally biased region" description="Low complexity" evidence="1">
    <location>
        <begin position="3678"/>
        <end position="3689"/>
    </location>
</feature>
<feature type="region of interest" description="Disordered" evidence="1">
    <location>
        <begin position="4070"/>
        <end position="4183"/>
    </location>
</feature>
<feature type="region of interest" description="Disordered" evidence="1">
    <location>
        <begin position="4294"/>
        <end position="4342"/>
    </location>
</feature>
<feature type="compositionally biased region" description="Low complexity" evidence="1">
    <location>
        <begin position="2998"/>
        <end position="3019"/>
    </location>
</feature>
<feature type="compositionally biased region" description="Basic and acidic residues" evidence="1">
    <location>
        <begin position="3944"/>
        <end position="3954"/>
    </location>
</feature>
<feature type="compositionally biased region" description="Polar residues" evidence="1">
    <location>
        <begin position="80"/>
        <end position="91"/>
    </location>
</feature>
<feature type="compositionally biased region" description="Acidic residues" evidence="1">
    <location>
        <begin position="2784"/>
        <end position="2801"/>
    </location>
</feature>
<dbReference type="GeneID" id="77810088"/>
<feature type="compositionally biased region" description="Basic and acidic residues" evidence="1">
    <location>
        <begin position="1472"/>
        <end position="1485"/>
    </location>
</feature>
<feature type="compositionally biased region" description="Basic and acidic residues" evidence="1">
    <location>
        <begin position="2027"/>
        <end position="2049"/>
    </location>
</feature>
<feature type="compositionally biased region" description="Polar residues" evidence="1">
    <location>
        <begin position="719"/>
        <end position="754"/>
    </location>
</feature>
<feature type="compositionally biased region" description="Polar residues" evidence="1">
    <location>
        <begin position="399"/>
        <end position="418"/>
    </location>
</feature>
<feature type="compositionally biased region" description="Polar residues" evidence="1">
    <location>
        <begin position="1449"/>
        <end position="1471"/>
    </location>
</feature>
<name>A0ABY7CIB4_9BASI</name>
<feature type="compositionally biased region" description="Basic and acidic residues" evidence="1">
    <location>
        <begin position="1363"/>
        <end position="1376"/>
    </location>
</feature>
<feature type="compositionally biased region" description="Basic and acidic residues" evidence="1">
    <location>
        <begin position="1941"/>
        <end position="1958"/>
    </location>
</feature>
<feature type="compositionally biased region" description="Polar residues" evidence="1">
    <location>
        <begin position="984"/>
        <end position="997"/>
    </location>
</feature>
<reference evidence="2" key="1">
    <citation type="submission" date="2022-10" db="EMBL/GenBank/DDBJ databases">
        <title>Puccinia triticina Genome sequencing and assembly.</title>
        <authorList>
            <person name="Li C."/>
        </authorList>
    </citation>
    <scope>NUCLEOTIDE SEQUENCE</scope>
    <source>
        <strain evidence="2">Pt15</strain>
    </source>
</reference>
<feature type="compositionally biased region" description="Basic and acidic residues" evidence="1">
    <location>
        <begin position="1731"/>
        <end position="1742"/>
    </location>
</feature>
<feature type="compositionally biased region" description="Acidic residues" evidence="1">
    <location>
        <begin position="3027"/>
        <end position="3046"/>
    </location>
</feature>
<gene>
    <name evidence="2" type="ORF">PtA15_5A432</name>
</gene>
<feature type="compositionally biased region" description="Basic and acidic residues" evidence="1">
    <location>
        <begin position="1978"/>
        <end position="1988"/>
    </location>
</feature>
<feature type="compositionally biased region" description="Polar residues" evidence="1">
    <location>
        <begin position="2592"/>
        <end position="2601"/>
    </location>
</feature>
<feature type="compositionally biased region" description="Acidic residues" evidence="1">
    <location>
        <begin position="2103"/>
        <end position="2113"/>
    </location>
</feature>
<feature type="compositionally biased region" description="Basic and acidic residues" evidence="1">
    <location>
        <begin position="283"/>
        <end position="294"/>
    </location>
</feature>
<feature type="compositionally biased region" description="Polar residues" evidence="1">
    <location>
        <begin position="955"/>
        <end position="964"/>
    </location>
</feature>